<dbReference type="EMBL" id="CACRXK020002838">
    <property type="protein sequence ID" value="CAB3996292.1"/>
    <property type="molecule type" value="Genomic_DNA"/>
</dbReference>
<name>A0A6S7H122_PARCT</name>
<reference evidence="1" key="1">
    <citation type="submission" date="2020-04" db="EMBL/GenBank/DDBJ databases">
        <authorList>
            <person name="Alioto T."/>
            <person name="Alioto T."/>
            <person name="Gomez Garrido J."/>
        </authorList>
    </citation>
    <scope>NUCLEOTIDE SEQUENCE</scope>
    <source>
        <strain evidence="1">A484AB</strain>
    </source>
</reference>
<gene>
    <name evidence="1" type="ORF">PACLA_8A041359</name>
</gene>
<dbReference type="Gene3D" id="2.40.70.10">
    <property type="entry name" value="Acid Proteases"/>
    <property type="match status" value="1"/>
</dbReference>
<dbReference type="InterPro" id="IPR001969">
    <property type="entry name" value="Aspartic_peptidase_AS"/>
</dbReference>
<dbReference type="Proteomes" id="UP001152795">
    <property type="component" value="Unassembled WGS sequence"/>
</dbReference>
<dbReference type="PROSITE" id="PS00141">
    <property type="entry name" value="ASP_PROTEASE"/>
    <property type="match status" value="1"/>
</dbReference>
<dbReference type="GO" id="GO:0004190">
    <property type="term" value="F:aspartic-type endopeptidase activity"/>
    <property type="evidence" value="ECO:0007669"/>
    <property type="project" value="InterPro"/>
</dbReference>
<protein>
    <submittedName>
        <fullName evidence="1">PREDICTED: uncharacterized protein LOC107334806</fullName>
    </submittedName>
</protein>
<organism evidence="1 2">
    <name type="scientific">Paramuricea clavata</name>
    <name type="common">Red gorgonian</name>
    <name type="synonym">Violescent sea-whip</name>
    <dbReference type="NCBI Taxonomy" id="317549"/>
    <lineage>
        <taxon>Eukaryota</taxon>
        <taxon>Metazoa</taxon>
        <taxon>Cnidaria</taxon>
        <taxon>Anthozoa</taxon>
        <taxon>Octocorallia</taxon>
        <taxon>Malacalcyonacea</taxon>
        <taxon>Plexauridae</taxon>
        <taxon>Paramuricea</taxon>
    </lineage>
</organism>
<evidence type="ECO:0000313" key="1">
    <source>
        <dbReference type="EMBL" id="CAB3996292.1"/>
    </source>
</evidence>
<dbReference type="OrthoDB" id="5984861at2759"/>
<proteinExistence type="predicted"/>
<dbReference type="InterPro" id="IPR021109">
    <property type="entry name" value="Peptidase_aspartic_dom_sf"/>
</dbReference>
<keyword evidence="2" id="KW-1185">Reference proteome</keyword>
<sequence>MDNCHMLSIIIEQKMCPDDWNVWSRDLERERKPANAECLDDVDDERDEVTHACLKKVGQDDWQANCSWQKQCNKVENGSQCTFSHNPLLHKSSAVGVTLASVTSQKDSMLPVIAANICGPNGLHKRGNVLLDSGAQISLIQSETADSLGLKGRDISVNIIKVGGEEE</sequence>
<dbReference type="GO" id="GO:0006508">
    <property type="term" value="P:proteolysis"/>
    <property type="evidence" value="ECO:0007669"/>
    <property type="project" value="InterPro"/>
</dbReference>
<comment type="caution">
    <text evidence="1">The sequence shown here is derived from an EMBL/GenBank/DDBJ whole genome shotgun (WGS) entry which is preliminary data.</text>
</comment>
<dbReference type="AlphaFoldDB" id="A0A6S7H122"/>
<accession>A0A6S7H122</accession>
<evidence type="ECO:0000313" key="2">
    <source>
        <dbReference type="Proteomes" id="UP001152795"/>
    </source>
</evidence>